<dbReference type="InterPro" id="IPR038063">
    <property type="entry name" value="Transpep_catalytic_dom"/>
</dbReference>
<dbReference type="GO" id="GO:0016757">
    <property type="term" value="F:glycosyltransferase activity"/>
    <property type="evidence" value="ECO:0007669"/>
    <property type="project" value="UniProtKB-KW"/>
</dbReference>
<dbReference type="InterPro" id="IPR005490">
    <property type="entry name" value="LD_TPept_cat_dom"/>
</dbReference>
<keyword evidence="5" id="KW-0378">Hydrolase</keyword>
<reference evidence="13" key="1">
    <citation type="submission" date="2020-07" db="EMBL/GenBank/DDBJ databases">
        <title>Huge and variable diversity of episymbiotic CPR bacteria and DPANN archaea in groundwater ecosystems.</title>
        <authorList>
            <person name="He C.Y."/>
            <person name="Keren R."/>
            <person name="Whittaker M."/>
            <person name="Farag I.F."/>
            <person name="Doudna J."/>
            <person name="Cate J.H.D."/>
            <person name="Banfield J.F."/>
        </authorList>
    </citation>
    <scope>NUCLEOTIDE SEQUENCE</scope>
    <source>
        <strain evidence="13">NC_groundwater_1818_Pr3_B-0.1um_66_35</strain>
    </source>
</reference>
<evidence type="ECO:0000256" key="9">
    <source>
        <dbReference type="PROSITE-ProRule" id="PRU01373"/>
    </source>
</evidence>
<keyword evidence="6 9" id="KW-0133">Cell shape</keyword>
<dbReference type="SUPFAM" id="SSF141523">
    <property type="entry name" value="L,D-transpeptidase catalytic domain-like"/>
    <property type="match status" value="1"/>
</dbReference>
<dbReference type="GO" id="GO:0005576">
    <property type="term" value="C:extracellular region"/>
    <property type="evidence" value="ECO:0007669"/>
    <property type="project" value="TreeGrafter"/>
</dbReference>
<dbReference type="FunFam" id="2.40.440.10:FF:000002">
    <property type="entry name" value="L,D-transpeptidase ErfK/SrfK"/>
    <property type="match status" value="1"/>
</dbReference>
<feature type="chain" id="PRO_5037428370" evidence="11">
    <location>
        <begin position="36"/>
        <end position="248"/>
    </location>
</feature>
<comment type="pathway">
    <text evidence="1 9">Cell wall biogenesis; peptidoglycan biosynthesis.</text>
</comment>
<dbReference type="PANTHER" id="PTHR30582">
    <property type="entry name" value="L,D-TRANSPEPTIDASE"/>
    <property type="match status" value="1"/>
</dbReference>
<feature type="signal peptide" evidence="11">
    <location>
        <begin position="1"/>
        <end position="35"/>
    </location>
</feature>
<dbReference type="Proteomes" id="UP000782519">
    <property type="component" value="Unassembled WGS sequence"/>
</dbReference>
<dbReference type="PANTHER" id="PTHR30582:SF24">
    <property type="entry name" value="L,D-TRANSPEPTIDASE ERFK_SRFK-RELATED"/>
    <property type="match status" value="1"/>
</dbReference>
<dbReference type="GO" id="GO:0008360">
    <property type="term" value="P:regulation of cell shape"/>
    <property type="evidence" value="ECO:0007669"/>
    <property type="project" value="UniProtKB-UniRule"/>
</dbReference>
<dbReference type="GO" id="GO:0018104">
    <property type="term" value="P:peptidoglycan-protein cross-linking"/>
    <property type="evidence" value="ECO:0007669"/>
    <property type="project" value="TreeGrafter"/>
</dbReference>
<protein>
    <submittedName>
        <fullName evidence="13">L,D-transpeptidase</fullName>
    </submittedName>
</protein>
<keyword evidence="11" id="KW-0732">Signal</keyword>
<evidence type="ECO:0000256" key="4">
    <source>
        <dbReference type="ARBA" id="ARBA00022679"/>
    </source>
</evidence>
<evidence type="ECO:0000313" key="14">
    <source>
        <dbReference type="Proteomes" id="UP000782519"/>
    </source>
</evidence>
<dbReference type="GO" id="GO:0071555">
    <property type="term" value="P:cell wall organization"/>
    <property type="evidence" value="ECO:0007669"/>
    <property type="project" value="UniProtKB-UniRule"/>
</dbReference>
<evidence type="ECO:0000259" key="12">
    <source>
        <dbReference type="PROSITE" id="PS52029"/>
    </source>
</evidence>
<dbReference type="GO" id="GO:0071972">
    <property type="term" value="F:peptidoglycan L,D-transpeptidase activity"/>
    <property type="evidence" value="ECO:0007669"/>
    <property type="project" value="TreeGrafter"/>
</dbReference>
<keyword evidence="3" id="KW-0328">Glycosyltransferase</keyword>
<comment type="similarity">
    <text evidence="2">Belongs to the YkuD family.</text>
</comment>
<dbReference type="EMBL" id="JACRJB010000053">
    <property type="protein sequence ID" value="MBI5131584.1"/>
    <property type="molecule type" value="Genomic_DNA"/>
</dbReference>
<dbReference type="InterPro" id="IPR050979">
    <property type="entry name" value="LD-transpeptidase"/>
</dbReference>
<evidence type="ECO:0000256" key="7">
    <source>
        <dbReference type="ARBA" id="ARBA00022984"/>
    </source>
</evidence>
<keyword evidence="8 9" id="KW-0961">Cell wall biogenesis/degradation</keyword>
<evidence type="ECO:0000256" key="11">
    <source>
        <dbReference type="SAM" id="SignalP"/>
    </source>
</evidence>
<feature type="region of interest" description="Disordered" evidence="10">
    <location>
        <begin position="223"/>
        <end position="248"/>
    </location>
</feature>
<feature type="active site" description="Nucleophile" evidence="9">
    <location>
        <position position="197"/>
    </location>
</feature>
<organism evidence="13 14">
    <name type="scientific">Rhodopseudomonas palustris</name>
    <dbReference type="NCBI Taxonomy" id="1076"/>
    <lineage>
        <taxon>Bacteria</taxon>
        <taxon>Pseudomonadati</taxon>
        <taxon>Pseudomonadota</taxon>
        <taxon>Alphaproteobacteria</taxon>
        <taxon>Hyphomicrobiales</taxon>
        <taxon>Nitrobacteraceae</taxon>
        <taxon>Rhodopseudomonas</taxon>
    </lineage>
</organism>
<evidence type="ECO:0000256" key="10">
    <source>
        <dbReference type="SAM" id="MobiDB-lite"/>
    </source>
</evidence>
<evidence type="ECO:0000256" key="5">
    <source>
        <dbReference type="ARBA" id="ARBA00022801"/>
    </source>
</evidence>
<feature type="domain" description="L,D-TPase catalytic" evidence="12">
    <location>
        <begin position="85"/>
        <end position="221"/>
    </location>
</feature>
<gene>
    <name evidence="13" type="ORF">HZA66_19265</name>
</gene>
<evidence type="ECO:0000256" key="1">
    <source>
        <dbReference type="ARBA" id="ARBA00004752"/>
    </source>
</evidence>
<dbReference type="CDD" id="cd16913">
    <property type="entry name" value="YkuD_like"/>
    <property type="match status" value="1"/>
</dbReference>
<evidence type="ECO:0000256" key="6">
    <source>
        <dbReference type="ARBA" id="ARBA00022960"/>
    </source>
</evidence>
<sequence>MISPLAARRAARPLLRGLSLAALAVLLGACNQTFAPPEANLAAAPPPQYAAMSNEKFDVPAVEADTVSSRYLKQRVSYATDQQPGTVVIDPGAKFLYLVMEGGYAMRYGIGVGREGFGWSGTAEIRRKASWPTWTPPAPMIKRQPELEPYRRGMKPGIDNPLGARALYLYQDGKDTLYRIHGTNDPGSIGSNVSSGCVRLINQDVIDLFNRLPVGTKVVVLPDRKPGAPTVRLDPAALPDTPAQERQS</sequence>
<evidence type="ECO:0000256" key="3">
    <source>
        <dbReference type="ARBA" id="ARBA00022676"/>
    </source>
</evidence>
<dbReference type="Pfam" id="PF03734">
    <property type="entry name" value="YkuD"/>
    <property type="match status" value="1"/>
</dbReference>
<dbReference type="AlphaFoldDB" id="A0A933VW17"/>
<keyword evidence="4" id="KW-0808">Transferase</keyword>
<dbReference type="PROSITE" id="PS52029">
    <property type="entry name" value="LD_TPASE"/>
    <property type="match status" value="1"/>
</dbReference>
<feature type="active site" description="Proton donor/acceptor" evidence="9">
    <location>
        <position position="181"/>
    </location>
</feature>
<keyword evidence="7 9" id="KW-0573">Peptidoglycan synthesis</keyword>
<comment type="caution">
    <text evidence="13">The sequence shown here is derived from an EMBL/GenBank/DDBJ whole genome shotgun (WGS) entry which is preliminary data.</text>
</comment>
<name>A0A933VW17_RHOPL</name>
<dbReference type="Gene3D" id="2.40.440.10">
    <property type="entry name" value="L,D-transpeptidase catalytic domain-like"/>
    <property type="match status" value="1"/>
</dbReference>
<evidence type="ECO:0000256" key="2">
    <source>
        <dbReference type="ARBA" id="ARBA00005992"/>
    </source>
</evidence>
<evidence type="ECO:0000256" key="8">
    <source>
        <dbReference type="ARBA" id="ARBA00023316"/>
    </source>
</evidence>
<proteinExistence type="inferred from homology"/>
<accession>A0A933VW17</accession>
<evidence type="ECO:0000313" key="13">
    <source>
        <dbReference type="EMBL" id="MBI5131584.1"/>
    </source>
</evidence>